<dbReference type="SUPFAM" id="SSF57667">
    <property type="entry name" value="beta-beta-alpha zinc fingers"/>
    <property type="match status" value="4"/>
</dbReference>
<dbReference type="InterPro" id="IPR036236">
    <property type="entry name" value="Znf_C2H2_sf"/>
</dbReference>
<dbReference type="GO" id="GO:0008270">
    <property type="term" value="F:zinc ion binding"/>
    <property type="evidence" value="ECO:0007669"/>
    <property type="project" value="UniProtKB-KW"/>
</dbReference>
<feature type="compositionally biased region" description="Basic residues" evidence="11">
    <location>
        <begin position="751"/>
        <end position="760"/>
    </location>
</feature>
<keyword evidence="2" id="KW-0479">Metal-binding</keyword>
<evidence type="ECO:0000313" key="14">
    <source>
        <dbReference type="EMBL" id="CAD7080069.1"/>
    </source>
</evidence>
<keyword evidence="15" id="KW-1185">Reference proteome</keyword>
<evidence type="ECO:0000256" key="1">
    <source>
        <dbReference type="ARBA" id="ARBA00004123"/>
    </source>
</evidence>
<keyword evidence="8" id="KW-0804">Transcription</keyword>
<accession>A0A7R8YS14</accession>
<evidence type="ECO:0000256" key="2">
    <source>
        <dbReference type="ARBA" id="ARBA00022723"/>
    </source>
</evidence>
<evidence type="ECO:0000313" key="15">
    <source>
        <dbReference type="Proteomes" id="UP000594454"/>
    </source>
</evidence>
<dbReference type="InterPro" id="IPR013087">
    <property type="entry name" value="Znf_C2H2_type"/>
</dbReference>
<feature type="domain" description="C2H2-type" evidence="12">
    <location>
        <begin position="586"/>
        <end position="613"/>
    </location>
</feature>
<feature type="domain" description="C2H2-type" evidence="12">
    <location>
        <begin position="493"/>
        <end position="520"/>
    </location>
</feature>
<dbReference type="Gene3D" id="2.170.270.10">
    <property type="entry name" value="SET domain"/>
    <property type="match status" value="1"/>
</dbReference>
<organism evidence="14 15">
    <name type="scientific">Hermetia illucens</name>
    <name type="common">Black soldier fly</name>
    <dbReference type="NCBI Taxonomy" id="343691"/>
    <lineage>
        <taxon>Eukaryota</taxon>
        <taxon>Metazoa</taxon>
        <taxon>Ecdysozoa</taxon>
        <taxon>Arthropoda</taxon>
        <taxon>Hexapoda</taxon>
        <taxon>Insecta</taxon>
        <taxon>Pterygota</taxon>
        <taxon>Neoptera</taxon>
        <taxon>Endopterygota</taxon>
        <taxon>Diptera</taxon>
        <taxon>Brachycera</taxon>
        <taxon>Stratiomyomorpha</taxon>
        <taxon>Stratiomyidae</taxon>
        <taxon>Hermetiinae</taxon>
        <taxon>Hermetia</taxon>
    </lineage>
</organism>
<dbReference type="InterPro" id="IPR050331">
    <property type="entry name" value="Zinc_finger"/>
</dbReference>
<evidence type="ECO:0000256" key="6">
    <source>
        <dbReference type="ARBA" id="ARBA00023015"/>
    </source>
</evidence>
<reference evidence="14 15" key="1">
    <citation type="submission" date="2020-11" db="EMBL/GenBank/DDBJ databases">
        <authorList>
            <person name="Wallbank WR R."/>
            <person name="Pardo Diaz C."/>
            <person name="Kozak K."/>
            <person name="Martin S."/>
            <person name="Jiggins C."/>
            <person name="Moest M."/>
            <person name="Warren A I."/>
            <person name="Generalovic N T."/>
            <person name="Byers J.R.P. K."/>
            <person name="Montejo-Kovacevich G."/>
            <person name="Yen C E."/>
        </authorList>
    </citation>
    <scope>NUCLEOTIDE SEQUENCE [LARGE SCALE GENOMIC DNA]</scope>
</reference>
<feature type="domain" description="C2H2-type" evidence="12">
    <location>
        <begin position="857"/>
        <end position="885"/>
    </location>
</feature>
<dbReference type="PANTHER" id="PTHR16515">
    <property type="entry name" value="PR DOMAIN ZINC FINGER PROTEIN"/>
    <property type="match status" value="1"/>
</dbReference>
<dbReference type="EMBL" id="LR899009">
    <property type="protein sequence ID" value="CAD7080069.1"/>
    <property type="molecule type" value="Genomic_DNA"/>
</dbReference>
<protein>
    <submittedName>
        <fullName evidence="14">Uncharacterized protein</fullName>
    </submittedName>
</protein>
<dbReference type="OrthoDB" id="3535323at2759"/>
<dbReference type="Pfam" id="PF00096">
    <property type="entry name" value="zf-C2H2"/>
    <property type="match status" value="3"/>
</dbReference>
<gene>
    <name evidence="14" type="ORF">HERILL_LOCUS3245</name>
</gene>
<feature type="domain" description="C2H2-type" evidence="12">
    <location>
        <begin position="671"/>
        <end position="699"/>
    </location>
</feature>
<feature type="domain" description="C2H2-type" evidence="12">
    <location>
        <begin position="643"/>
        <end position="670"/>
    </location>
</feature>
<dbReference type="GO" id="GO:0008170">
    <property type="term" value="F:N-methyltransferase activity"/>
    <property type="evidence" value="ECO:0007669"/>
    <property type="project" value="UniProtKB-ARBA"/>
</dbReference>
<feature type="domain" description="C2H2-type" evidence="12">
    <location>
        <begin position="812"/>
        <end position="835"/>
    </location>
</feature>
<feature type="region of interest" description="Disordered" evidence="11">
    <location>
        <begin position="1017"/>
        <end position="1037"/>
    </location>
</feature>
<dbReference type="PROSITE" id="PS00028">
    <property type="entry name" value="ZINC_FINGER_C2H2_1"/>
    <property type="match status" value="10"/>
</dbReference>
<evidence type="ECO:0000256" key="8">
    <source>
        <dbReference type="ARBA" id="ARBA00023163"/>
    </source>
</evidence>
<dbReference type="FunFam" id="3.30.160.60:FF:000347">
    <property type="entry name" value="PR domain zinc finger protein 10"/>
    <property type="match status" value="1"/>
</dbReference>
<dbReference type="GO" id="GO:0008276">
    <property type="term" value="F:protein methyltransferase activity"/>
    <property type="evidence" value="ECO:0007669"/>
    <property type="project" value="UniProtKB-ARBA"/>
</dbReference>
<sequence>MELDPTDAGHDDKYYAYNRISAYDPNMCSTARFSPPYNNEQVTETQEGDGYENVILIPCTTTENETQCIERSTISTSEICSTYTVPVSARQYANQFEPPHQGFSSTQNNARESQVKNYQSEPLEPQITQIVLRQSPNGTLYHNYYVTSNVKVELMSSSGDNTFRENFVAVKGSERETQQEYAYGTKIAPNGELIGHLSDANFVQLGHGLIAEQSQEEFLSATYNAIPPSNTAITLHDKDPQRLLLESTMSPLLAAVNDITQRDAELQSYLNQSLGKETELGVFNRNTGFREQRDDYVQTNQSEQVGTNDASSARNSLQVENDEEDFLLVTDKPVESRARASLPTNYLYFGNSPDNSNGDISVFAKREIPARTKFGPFEGELRLSSDVISDVLLIQASNTYPLLLINDTHILDVSNENTCNWMRFVRLAKNYTEQNLLLFEESGKLYFRSCQVIHAKQEIKVGYSESYAKHYDLKTISPTESELREIFNRDHPWPCFECDERFSSSKDLQNHLSIHDIDDELVKPKISRRKKKIRNKHLVDIRKNSIRCLYCNKVFMTNSSLKKHISGHLTGRRTVSNRNCYPYKIFRCETCYKKFATDDKLKAHRLVHIKNDSKPFKCSHCNRCCSTPTALTAHLTSHSLRYFSCVFCAEKFTNVSEFRNHIVTHSVNGTYSCQWCKKKYSEYHLVRKHVRIFHQSFKYPCNECGRKFPNLTFLKRHKLCHSEKFEYLCSQCGKQFKRKDKLREHIQRIHSEKRKHRITKRISVTTSPERSPDQESSEHNPTCYEWNSKRINQREQDTIQAKPLEDYRNYMYKCDDCMLGFKRRGMLVNHMVKRHPNVSIESIPELNLPILKPQSLFFCQYCSKVYKSNAKRKLHILKNHPGEELPPSARTVTEPSQINARTVGNLPMEPHRCHWCYKQYAARNRLVAHHRKAHPDLEFIPSTVLHSSQSHDYMETTTTTLTSAPAPHPTLEPPMDVYRPPCSPENKLLKLSSAALELSSIEDRKFFDLLNERSQSSLQEQTSIPEGHDHHNLNLDDNGNAFSKVDVNFKVVESEFGESSSNGELNRLPQLFEESIACI</sequence>
<name>A0A7R8YS14_HERIL</name>
<dbReference type="Proteomes" id="UP000594454">
    <property type="component" value="Chromosome 1"/>
</dbReference>
<dbReference type="PROSITE" id="PS50280">
    <property type="entry name" value="SET"/>
    <property type="match status" value="1"/>
</dbReference>
<comment type="subcellular location">
    <subcellularLocation>
        <location evidence="1">Nucleus</location>
    </subcellularLocation>
</comment>
<keyword evidence="9" id="KW-0539">Nucleus</keyword>
<evidence type="ECO:0000256" key="5">
    <source>
        <dbReference type="ARBA" id="ARBA00022833"/>
    </source>
</evidence>
<evidence type="ECO:0000256" key="11">
    <source>
        <dbReference type="SAM" id="MobiDB-lite"/>
    </source>
</evidence>
<dbReference type="Pfam" id="PF21549">
    <property type="entry name" value="PRDM2_PR"/>
    <property type="match status" value="1"/>
</dbReference>
<dbReference type="GO" id="GO:0005634">
    <property type="term" value="C:nucleus"/>
    <property type="evidence" value="ECO:0007669"/>
    <property type="project" value="UniProtKB-SubCell"/>
</dbReference>
<feature type="domain" description="C2H2-type" evidence="12">
    <location>
        <begin position="616"/>
        <end position="639"/>
    </location>
</feature>
<keyword evidence="3" id="KW-0677">Repeat</keyword>
<evidence type="ECO:0000256" key="7">
    <source>
        <dbReference type="ARBA" id="ARBA00023125"/>
    </source>
</evidence>
<feature type="domain" description="C2H2-type" evidence="12">
    <location>
        <begin position="546"/>
        <end position="573"/>
    </location>
</feature>
<dbReference type="SMART" id="SM00355">
    <property type="entry name" value="ZnF_C2H2"/>
    <property type="match status" value="11"/>
</dbReference>
<feature type="domain" description="SET" evidence="13">
    <location>
        <begin position="345"/>
        <end position="464"/>
    </location>
</feature>
<evidence type="ECO:0000256" key="10">
    <source>
        <dbReference type="PROSITE-ProRule" id="PRU00042"/>
    </source>
</evidence>
<dbReference type="GO" id="GO:0008757">
    <property type="term" value="F:S-adenosylmethionine-dependent methyltransferase activity"/>
    <property type="evidence" value="ECO:0007669"/>
    <property type="project" value="UniProtKB-ARBA"/>
</dbReference>
<dbReference type="InterPro" id="IPR001214">
    <property type="entry name" value="SET_dom"/>
</dbReference>
<proteinExistence type="predicted"/>
<evidence type="ECO:0000259" key="12">
    <source>
        <dbReference type="PROSITE" id="PS50157"/>
    </source>
</evidence>
<dbReference type="GO" id="GO:0010468">
    <property type="term" value="P:regulation of gene expression"/>
    <property type="evidence" value="ECO:0007669"/>
    <property type="project" value="TreeGrafter"/>
</dbReference>
<keyword evidence="6" id="KW-0805">Transcription regulation</keyword>
<dbReference type="PANTHER" id="PTHR16515:SF49">
    <property type="entry name" value="GASTRULA ZINC FINGER PROTEIN XLCGF49.1-LIKE-RELATED"/>
    <property type="match status" value="1"/>
</dbReference>
<dbReference type="Gene3D" id="3.30.160.60">
    <property type="entry name" value="Classic Zinc Finger"/>
    <property type="match status" value="6"/>
</dbReference>
<keyword evidence="5" id="KW-0862">Zinc</keyword>
<feature type="domain" description="C2H2-type" evidence="12">
    <location>
        <begin position="727"/>
        <end position="755"/>
    </location>
</feature>
<keyword evidence="4 10" id="KW-0863">Zinc-finger</keyword>
<feature type="domain" description="C2H2-type" evidence="12">
    <location>
        <begin position="911"/>
        <end position="934"/>
    </location>
</feature>
<evidence type="ECO:0000259" key="13">
    <source>
        <dbReference type="PROSITE" id="PS50280"/>
    </source>
</evidence>
<dbReference type="PROSITE" id="PS50157">
    <property type="entry name" value="ZINC_FINGER_C2H2_2"/>
    <property type="match status" value="11"/>
</dbReference>
<evidence type="ECO:0000256" key="9">
    <source>
        <dbReference type="ARBA" id="ARBA00023242"/>
    </source>
</evidence>
<keyword evidence="7" id="KW-0238">DNA-binding</keyword>
<dbReference type="AlphaFoldDB" id="A0A7R8YS14"/>
<feature type="domain" description="C2H2-type" evidence="12">
    <location>
        <begin position="699"/>
        <end position="726"/>
    </location>
</feature>
<dbReference type="GO" id="GO:0003677">
    <property type="term" value="F:DNA binding"/>
    <property type="evidence" value="ECO:0007669"/>
    <property type="project" value="UniProtKB-KW"/>
</dbReference>
<dbReference type="InterPro" id="IPR046341">
    <property type="entry name" value="SET_dom_sf"/>
</dbReference>
<evidence type="ECO:0000256" key="4">
    <source>
        <dbReference type="ARBA" id="ARBA00022771"/>
    </source>
</evidence>
<feature type="region of interest" description="Disordered" evidence="11">
    <location>
        <begin position="750"/>
        <end position="782"/>
    </location>
</feature>
<dbReference type="InParanoid" id="A0A7R8YS14"/>
<evidence type="ECO:0000256" key="3">
    <source>
        <dbReference type="ARBA" id="ARBA00022737"/>
    </source>
</evidence>